<evidence type="ECO:0000313" key="3">
    <source>
        <dbReference type="Proteomes" id="UP000761574"/>
    </source>
</evidence>
<protein>
    <recommendedName>
        <fullName evidence="4">Lipoprotein</fullName>
    </recommendedName>
</protein>
<reference evidence="2 3" key="1">
    <citation type="submission" date="2021-05" db="EMBL/GenBank/DDBJ databases">
        <title>Molecular characterization for Shewanella algae harboring chromosomal blaOXA-55-like strains isolated from clinical and environment sample.</title>
        <authorList>
            <person name="Ohama Y."/>
            <person name="Aoki K."/>
            <person name="Harada S."/>
            <person name="Moriya K."/>
            <person name="Ishii Y."/>
            <person name="Tateda K."/>
        </authorList>
    </citation>
    <scope>NUCLEOTIDE SEQUENCE [LARGE SCALE GENOMIC DNA]</scope>
    <source>
        <strain evidence="2 3">LMG 23746</strain>
    </source>
</reference>
<sequence>MKQIKSAYRYPIKRQVLPVIGLSLLMLLRVTPVAAGNQDDDRFSWRSNVWVEPSWSSSWGHRWGHDYRDPWRWNIGFSTGSAYWRPYSYRPYYRPYWQQAWRYPYRYERRDVVKPATQSTPVRPPLQITTGVQTSAAIKTLPANARVRQHNGATVYEWQGVLYRYDWASDSYQVVK</sequence>
<organism evidence="2 3">
    <name type="scientific">Shewanella algidipiscicola</name>
    <dbReference type="NCBI Taxonomy" id="614070"/>
    <lineage>
        <taxon>Bacteria</taxon>
        <taxon>Pseudomonadati</taxon>
        <taxon>Pseudomonadota</taxon>
        <taxon>Gammaproteobacteria</taxon>
        <taxon>Alteromonadales</taxon>
        <taxon>Shewanellaceae</taxon>
        <taxon>Shewanella</taxon>
    </lineage>
</organism>
<feature type="chain" id="PRO_5047168248" description="Lipoprotein" evidence="1">
    <location>
        <begin position="36"/>
        <end position="176"/>
    </location>
</feature>
<gene>
    <name evidence="2" type="ORF">TUM4630_07120</name>
</gene>
<dbReference type="EMBL" id="BPFB01000006">
    <property type="protein sequence ID" value="GIU43551.1"/>
    <property type="molecule type" value="Genomic_DNA"/>
</dbReference>
<comment type="caution">
    <text evidence="2">The sequence shown here is derived from an EMBL/GenBank/DDBJ whole genome shotgun (WGS) entry which is preliminary data.</text>
</comment>
<name>A0ABQ4P7Q2_9GAMM</name>
<keyword evidence="3" id="KW-1185">Reference proteome</keyword>
<proteinExistence type="predicted"/>
<evidence type="ECO:0008006" key="4">
    <source>
        <dbReference type="Google" id="ProtNLM"/>
    </source>
</evidence>
<dbReference type="RefSeq" id="WP_249038091.1">
    <property type="nucleotide sequence ID" value="NZ_BPFB01000006.1"/>
</dbReference>
<keyword evidence="1" id="KW-0732">Signal</keyword>
<feature type="signal peptide" evidence="1">
    <location>
        <begin position="1"/>
        <end position="35"/>
    </location>
</feature>
<dbReference type="Proteomes" id="UP000761574">
    <property type="component" value="Unassembled WGS sequence"/>
</dbReference>
<accession>A0ABQ4P7Q2</accession>
<evidence type="ECO:0000313" key="2">
    <source>
        <dbReference type="EMBL" id="GIU43551.1"/>
    </source>
</evidence>
<evidence type="ECO:0000256" key="1">
    <source>
        <dbReference type="SAM" id="SignalP"/>
    </source>
</evidence>